<reference evidence="1" key="1">
    <citation type="journal article" date="2015" name="Nature">
        <title>Complex archaea that bridge the gap between prokaryotes and eukaryotes.</title>
        <authorList>
            <person name="Spang A."/>
            <person name="Saw J.H."/>
            <person name="Jorgensen S.L."/>
            <person name="Zaremba-Niedzwiedzka K."/>
            <person name="Martijn J."/>
            <person name="Lind A.E."/>
            <person name="van Eijk R."/>
            <person name="Schleper C."/>
            <person name="Guy L."/>
            <person name="Ettema T.J."/>
        </authorList>
    </citation>
    <scope>NUCLEOTIDE SEQUENCE</scope>
</reference>
<dbReference type="AlphaFoldDB" id="A0A0F9WDQ0"/>
<evidence type="ECO:0000313" key="1">
    <source>
        <dbReference type="EMBL" id="KKN76343.1"/>
    </source>
</evidence>
<accession>A0A0F9WDQ0</accession>
<proteinExistence type="predicted"/>
<protein>
    <submittedName>
        <fullName evidence="1">Uncharacterized protein</fullName>
    </submittedName>
</protein>
<dbReference type="EMBL" id="LAZR01000297">
    <property type="protein sequence ID" value="KKN76343.1"/>
    <property type="molecule type" value="Genomic_DNA"/>
</dbReference>
<sequence>MLVCILCGRTVIMNNNPMRYSVCTHCDVSNLTEEQRKIITNARLTEHMIAIGVGSFDIGKATEAQKQAIYKILKDEVDQDANK</sequence>
<organism evidence="1">
    <name type="scientific">marine sediment metagenome</name>
    <dbReference type="NCBI Taxonomy" id="412755"/>
    <lineage>
        <taxon>unclassified sequences</taxon>
        <taxon>metagenomes</taxon>
        <taxon>ecological metagenomes</taxon>
    </lineage>
</organism>
<name>A0A0F9WDQ0_9ZZZZ</name>
<comment type="caution">
    <text evidence="1">The sequence shown here is derived from an EMBL/GenBank/DDBJ whole genome shotgun (WGS) entry which is preliminary data.</text>
</comment>
<gene>
    <name evidence="1" type="ORF">LCGC14_0371950</name>
</gene>